<dbReference type="SUPFAM" id="SSF53098">
    <property type="entry name" value="Ribonuclease H-like"/>
    <property type="match status" value="1"/>
</dbReference>
<dbReference type="AlphaFoldDB" id="A9G422"/>
<evidence type="ECO:0000313" key="1">
    <source>
        <dbReference type="EMBL" id="CAN95822.1"/>
    </source>
</evidence>
<organism evidence="1 2">
    <name type="scientific">Sorangium cellulosum (strain So ce56)</name>
    <name type="common">Polyangium cellulosum (strain So ce56)</name>
    <dbReference type="NCBI Taxonomy" id="448385"/>
    <lineage>
        <taxon>Bacteria</taxon>
        <taxon>Pseudomonadati</taxon>
        <taxon>Myxococcota</taxon>
        <taxon>Polyangia</taxon>
        <taxon>Polyangiales</taxon>
        <taxon>Polyangiaceae</taxon>
        <taxon>Sorangium</taxon>
    </lineage>
</organism>
<reference evidence="1 2" key="1">
    <citation type="journal article" date="2007" name="Nat. Biotechnol.">
        <title>Complete genome sequence of the myxobacterium Sorangium cellulosum.</title>
        <authorList>
            <person name="Schneiker S."/>
            <person name="Perlova O."/>
            <person name="Kaiser O."/>
            <person name="Gerth K."/>
            <person name="Alici A."/>
            <person name="Altmeyer M.O."/>
            <person name="Bartels D."/>
            <person name="Bekel T."/>
            <person name="Beyer S."/>
            <person name="Bode E."/>
            <person name="Bode H.B."/>
            <person name="Bolten C.J."/>
            <person name="Choudhuri J.V."/>
            <person name="Doss S."/>
            <person name="Elnakady Y.A."/>
            <person name="Frank B."/>
            <person name="Gaigalat L."/>
            <person name="Goesmann A."/>
            <person name="Groeger C."/>
            <person name="Gross F."/>
            <person name="Jelsbak L."/>
            <person name="Jelsbak L."/>
            <person name="Kalinowski J."/>
            <person name="Kegler C."/>
            <person name="Knauber T."/>
            <person name="Konietzny S."/>
            <person name="Kopp M."/>
            <person name="Krause L."/>
            <person name="Krug D."/>
            <person name="Linke B."/>
            <person name="Mahmud T."/>
            <person name="Martinez-Arias R."/>
            <person name="McHardy A.C."/>
            <person name="Merai M."/>
            <person name="Meyer F."/>
            <person name="Mormann S."/>
            <person name="Munoz-Dorado J."/>
            <person name="Perez J."/>
            <person name="Pradella S."/>
            <person name="Rachid S."/>
            <person name="Raddatz G."/>
            <person name="Rosenau F."/>
            <person name="Rueckert C."/>
            <person name="Sasse F."/>
            <person name="Scharfe M."/>
            <person name="Schuster S.C."/>
            <person name="Suen G."/>
            <person name="Treuner-Lange A."/>
            <person name="Velicer G.J."/>
            <person name="Vorholter F.-J."/>
            <person name="Weissman K.J."/>
            <person name="Welch R.D."/>
            <person name="Wenzel S.C."/>
            <person name="Whitworth D.E."/>
            <person name="Wilhelm S."/>
            <person name="Wittmann C."/>
            <person name="Bloecker H."/>
            <person name="Puehler A."/>
            <person name="Mueller R."/>
        </authorList>
    </citation>
    <scope>NUCLEOTIDE SEQUENCE [LARGE SCALE GENOMIC DNA]</scope>
    <source>
        <strain evidence="2">So ce56</strain>
    </source>
</reference>
<dbReference type="BioCyc" id="SCEL448385:SCE_RS29075-MONOMER"/>
<dbReference type="HOGENOM" id="CLU_1516968_0_0_7"/>
<proteinExistence type="predicted"/>
<dbReference type="EMBL" id="AM746676">
    <property type="protein sequence ID" value="CAN95822.1"/>
    <property type="molecule type" value="Genomic_DNA"/>
</dbReference>
<dbReference type="KEGG" id="scl:sce5659"/>
<evidence type="ECO:0000313" key="2">
    <source>
        <dbReference type="Proteomes" id="UP000002139"/>
    </source>
</evidence>
<accession>A9G422</accession>
<dbReference type="OrthoDB" id="5509546at2"/>
<sequence>MDREADAYPLLCAMVEQGHRFVVRMARDRNVSELAEDEEEMLDDDARLRLSEALVELPIRLSREVVLTQRRAGPVPASKRAHPERSERMATLGVGARRLALRRPYYLPELAEELAVNVVVVQEIDTPAGEEPVAWVLATNEPVDTPNQGSGLQLLSLAQASSNLRSSRAGSRLSGRR</sequence>
<dbReference type="Gene3D" id="3.90.350.10">
    <property type="entry name" value="Transposase Inhibitor Protein From Tn5, Chain A, domain 1"/>
    <property type="match status" value="1"/>
</dbReference>
<keyword evidence="2" id="KW-1185">Reference proteome</keyword>
<gene>
    <name evidence="1" type="ordered locus">sce5659</name>
</gene>
<dbReference type="RefSeq" id="WP_012238287.1">
    <property type="nucleotide sequence ID" value="NC_010162.1"/>
</dbReference>
<dbReference type="Proteomes" id="UP000002139">
    <property type="component" value="Chromosome"/>
</dbReference>
<dbReference type="InterPro" id="IPR012337">
    <property type="entry name" value="RNaseH-like_sf"/>
</dbReference>
<name>A9G422_SORC5</name>
<protein>
    <submittedName>
        <fullName evidence="1">Uncharacterized protein</fullName>
    </submittedName>
</protein>